<evidence type="ECO:0000256" key="1">
    <source>
        <dbReference type="ARBA" id="ARBA00004418"/>
    </source>
</evidence>
<reference evidence="5 6" key="1">
    <citation type="journal article" date="2016" name="Front. Microbiol.">
        <title>Genomic Resource of Rice Seed Associated Bacteria.</title>
        <authorList>
            <person name="Midha S."/>
            <person name="Bansal K."/>
            <person name="Sharma S."/>
            <person name="Kumar N."/>
            <person name="Patil P.P."/>
            <person name="Chaudhry V."/>
            <person name="Patil P.B."/>
        </authorList>
    </citation>
    <scope>NUCLEOTIDE SEQUENCE [LARGE SCALE GENOMIC DNA]</scope>
    <source>
        <strain evidence="5 6">NS365</strain>
    </source>
</reference>
<feature type="signal peptide" evidence="3">
    <location>
        <begin position="1"/>
        <end position="38"/>
    </location>
</feature>
<dbReference type="GO" id="GO:0030288">
    <property type="term" value="C:outer membrane-bounded periplasmic space"/>
    <property type="evidence" value="ECO:0007669"/>
    <property type="project" value="UniProtKB-ARBA"/>
</dbReference>
<dbReference type="AlphaFoldDB" id="A0A175RKY1"/>
<dbReference type="Gene3D" id="3.10.105.10">
    <property type="entry name" value="Dipeptide-binding Protein, Domain 3"/>
    <property type="match status" value="1"/>
</dbReference>
<name>A0A175RKY1_9HYPH</name>
<comment type="subcellular location">
    <subcellularLocation>
        <location evidence="1">Periplasm</location>
    </subcellularLocation>
</comment>
<dbReference type="PIRSF" id="PIRSF002741">
    <property type="entry name" value="MppA"/>
    <property type="match status" value="1"/>
</dbReference>
<dbReference type="InterPro" id="IPR000914">
    <property type="entry name" value="SBP_5_dom"/>
</dbReference>
<dbReference type="Gene3D" id="3.90.76.10">
    <property type="entry name" value="Dipeptide-binding Protein, Domain 1"/>
    <property type="match status" value="1"/>
</dbReference>
<dbReference type="Gene3D" id="3.40.190.10">
    <property type="entry name" value="Periplasmic binding protein-like II"/>
    <property type="match status" value="1"/>
</dbReference>
<dbReference type="GO" id="GO:0043190">
    <property type="term" value="C:ATP-binding cassette (ABC) transporter complex"/>
    <property type="evidence" value="ECO:0007669"/>
    <property type="project" value="InterPro"/>
</dbReference>
<comment type="similarity">
    <text evidence="2">Belongs to the bacterial solute-binding protein 5 family.</text>
</comment>
<evidence type="ECO:0000259" key="4">
    <source>
        <dbReference type="Pfam" id="PF00496"/>
    </source>
</evidence>
<evidence type="ECO:0000313" key="5">
    <source>
        <dbReference type="EMBL" id="KTR04326.1"/>
    </source>
</evidence>
<evidence type="ECO:0000313" key="6">
    <source>
        <dbReference type="Proteomes" id="UP000078529"/>
    </source>
</evidence>
<dbReference type="GO" id="GO:0015833">
    <property type="term" value="P:peptide transport"/>
    <property type="evidence" value="ECO:0007669"/>
    <property type="project" value="TreeGrafter"/>
</dbReference>
<evidence type="ECO:0000256" key="2">
    <source>
        <dbReference type="ARBA" id="ARBA00005695"/>
    </source>
</evidence>
<dbReference type="InterPro" id="IPR030678">
    <property type="entry name" value="Peptide/Ni-bd"/>
</dbReference>
<protein>
    <submittedName>
        <fullName evidence="5">ABC transporter substrate-binding protein</fullName>
    </submittedName>
</protein>
<dbReference type="PANTHER" id="PTHR30290">
    <property type="entry name" value="PERIPLASMIC BINDING COMPONENT OF ABC TRANSPORTER"/>
    <property type="match status" value="1"/>
</dbReference>
<feature type="chain" id="PRO_5008042056" evidence="3">
    <location>
        <begin position="39"/>
        <end position="544"/>
    </location>
</feature>
<organism evidence="5 6">
    <name type="scientific">Aureimonas ureilytica</name>
    <dbReference type="NCBI Taxonomy" id="401562"/>
    <lineage>
        <taxon>Bacteria</taxon>
        <taxon>Pseudomonadati</taxon>
        <taxon>Pseudomonadota</taxon>
        <taxon>Alphaproteobacteria</taxon>
        <taxon>Hyphomicrobiales</taxon>
        <taxon>Aurantimonadaceae</taxon>
        <taxon>Aureimonas</taxon>
    </lineage>
</organism>
<dbReference type="PATRIC" id="fig|401562.4.peg.2966"/>
<dbReference type="InterPro" id="IPR039424">
    <property type="entry name" value="SBP_5"/>
</dbReference>
<evidence type="ECO:0000256" key="3">
    <source>
        <dbReference type="SAM" id="SignalP"/>
    </source>
</evidence>
<dbReference type="EMBL" id="LDQA01000038">
    <property type="protein sequence ID" value="KTR04326.1"/>
    <property type="molecule type" value="Genomic_DNA"/>
</dbReference>
<dbReference type="Proteomes" id="UP000078529">
    <property type="component" value="Unassembled WGS sequence"/>
</dbReference>
<gene>
    <name evidence="5" type="ORF">NS365_15755</name>
</gene>
<proteinExistence type="inferred from homology"/>
<dbReference type="CDD" id="cd08512">
    <property type="entry name" value="PBP2_NikA_DppA_OppA_like_7"/>
    <property type="match status" value="1"/>
</dbReference>
<accession>A0A175RKY1</accession>
<feature type="domain" description="Solute-binding protein family 5" evidence="4">
    <location>
        <begin position="87"/>
        <end position="453"/>
    </location>
</feature>
<dbReference type="GO" id="GO:1904680">
    <property type="term" value="F:peptide transmembrane transporter activity"/>
    <property type="evidence" value="ECO:0007669"/>
    <property type="project" value="TreeGrafter"/>
</dbReference>
<comment type="caution">
    <text evidence="5">The sequence shown here is derived from an EMBL/GenBank/DDBJ whole genome shotgun (WGS) entry which is preliminary data.</text>
</comment>
<keyword evidence="6" id="KW-1185">Reference proteome</keyword>
<dbReference type="SUPFAM" id="SSF53850">
    <property type="entry name" value="Periplasmic binding protein-like II"/>
    <property type="match status" value="1"/>
</dbReference>
<keyword evidence="3" id="KW-0732">Signal</keyword>
<dbReference type="Pfam" id="PF00496">
    <property type="entry name" value="SBP_bac_5"/>
    <property type="match status" value="1"/>
</dbReference>
<sequence>MHPKRSPVSLHRSRSLARRLAAGTILLGALALAQGASAATPADTLVIANGIDDMKSLDPAESFEFSGQDQINNIYETLVEIDPQTLKPIPGLASSWSVSDDGLTFTFKMAEGRKFASGNPITAEDAAFSLQRVVKLDQTPAFILTQFGLTKDNVEQTVKAVDASTLQIVTDKPYAPSFLYNALTAEVGSIVDKAVVMEHAGEDYGNAWLDTHSAGSGAYVLRAWKPNESVVLDANPNFNHEVAMKRVFVRHVVEPATQLLLLQKGDVDVARNLGPTDIASVEKDPNLKVQTELRGQVYYLSGNQKDEILSKPKVMEAIKYLIDYDGITSQLLKGQEQTHQSFLPAGFLGAIEDKPFKLDVAKAKALLAEAGYPDGFETEILIRNEKERVDIAQAIQGTLAQAGIKASLRSVTGAEALSIYRARNHKLTLQTWGPDYPDPQTNASVFAANADNSDAAALVGNLAWRNAYAATETTPMVAAAVVEKDEAKRAKLYEDMQRHEQMASPIAVLFQRSEQPALRKGVDGFKTGSAVASAFYWTVTKTAQ</sequence>